<dbReference type="PROSITE" id="PS50195">
    <property type="entry name" value="PX"/>
    <property type="match status" value="1"/>
</dbReference>
<dbReference type="PROSITE" id="PS50003">
    <property type="entry name" value="PH_DOMAIN"/>
    <property type="match status" value="1"/>
</dbReference>
<dbReference type="SUPFAM" id="SSF50729">
    <property type="entry name" value="PH domain-like"/>
    <property type="match status" value="1"/>
</dbReference>
<evidence type="ECO:0000259" key="3">
    <source>
        <dbReference type="PROSITE" id="PS50003"/>
    </source>
</evidence>
<dbReference type="PROSITE" id="PS50238">
    <property type="entry name" value="RHOGAP"/>
    <property type="match status" value="1"/>
</dbReference>
<feature type="compositionally biased region" description="Polar residues" evidence="2">
    <location>
        <begin position="914"/>
        <end position="927"/>
    </location>
</feature>
<dbReference type="SMART" id="SM00233">
    <property type="entry name" value="PH"/>
    <property type="match status" value="1"/>
</dbReference>
<dbReference type="CDD" id="cd13277">
    <property type="entry name" value="PH_Bem3"/>
    <property type="match status" value="1"/>
</dbReference>
<feature type="compositionally biased region" description="Polar residues" evidence="2">
    <location>
        <begin position="807"/>
        <end position="837"/>
    </location>
</feature>
<dbReference type="InterPro" id="IPR001849">
    <property type="entry name" value="PH_domain"/>
</dbReference>
<feature type="compositionally biased region" description="Low complexity" evidence="2">
    <location>
        <begin position="972"/>
        <end position="984"/>
    </location>
</feature>
<evidence type="ECO:0000259" key="4">
    <source>
        <dbReference type="PROSITE" id="PS50195"/>
    </source>
</evidence>
<feature type="compositionally biased region" description="Polar residues" evidence="2">
    <location>
        <begin position="1297"/>
        <end position="1308"/>
    </location>
</feature>
<dbReference type="PANTHER" id="PTHR23176:SF129">
    <property type="entry name" value="RHO GTPASE ACTIVATING PROTEIN AT 16F, ISOFORM E-RELATED"/>
    <property type="match status" value="1"/>
</dbReference>
<accession>A0A0C3B6A3</accession>
<keyword evidence="1" id="KW-0343">GTPase activation</keyword>
<dbReference type="Pfam" id="PF00787">
    <property type="entry name" value="PX"/>
    <property type="match status" value="1"/>
</dbReference>
<dbReference type="Pfam" id="PF00169">
    <property type="entry name" value="PH"/>
    <property type="match status" value="1"/>
</dbReference>
<dbReference type="SUPFAM" id="SSF48350">
    <property type="entry name" value="GTPase activation domain, GAP"/>
    <property type="match status" value="1"/>
</dbReference>
<dbReference type="Gene3D" id="2.30.29.30">
    <property type="entry name" value="Pleckstrin-homology domain (PH domain)/Phosphotyrosine-binding domain (PTB)"/>
    <property type="match status" value="1"/>
</dbReference>
<dbReference type="InterPro" id="IPR000198">
    <property type="entry name" value="RhoGAP_dom"/>
</dbReference>
<dbReference type="SMART" id="SM00324">
    <property type="entry name" value="RhoGAP"/>
    <property type="match status" value="1"/>
</dbReference>
<feature type="region of interest" description="Disordered" evidence="2">
    <location>
        <begin position="318"/>
        <end position="521"/>
    </location>
</feature>
<dbReference type="Proteomes" id="UP000054097">
    <property type="component" value="Unassembled WGS sequence"/>
</dbReference>
<dbReference type="CDD" id="cd06093">
    <property type="entry name" value="PX_domain"/>
    <property type="match status" value="1"/>
</dbReference>
<dbReference type="Pfam" id="PF00620">
    <property type="entry name" value="RhoGAP"/>
    <property type="match status" value="1"/>
</dbReference>
<feature type="compositionally biased region" description="Polar residues" evidence="2">
    <location>
        <begin position="1399"/>
        <end position="1412"/>
    </location>
</feature>
<feature type="compositionally biased region" description="Low complexity" evidence="2">
    <location>
        <begin position="436"/>
        <end position="445"/>
    </location>
</feature>
<feature type="region of interest" description="Disordered" evidence="2">
    <location>
        <begin position="968"/>
        <end position="1076"/>
    </location>
</feature>
<dbReference type="GO" id="GO:0005737">
    <property type="term" value="C:cytoplasm"/>
    <property type="evidence" value="ECO:0007669"/>
    <property type="project" value="TreeGrafter"/>
</dbReference>
<dbReference type="InterPro" id="IPR011993">
    <property type="entry name" value="PH-like_dom_sf"/>
</dbReference>
<feature type="domain" description="Rho-GAP" evidence="5">
    <location>
        <begin position="1094"/>
        <end position="1292"/>
    </location>
</feature>
<keyword evidence="7" id="KW-1185">Reference proteome</keyword>
<feature type="compositionally biased region" description="Basic residues" evidence="2">
    <location>
        <begin position="11"/>
        <end position="20"/>
    </location>
</feature>
<evidence type="ECO:0000256" key="2">
    <source>
        <dbReference type="SAM" id="MobiDB-lite"/>
    </source>
</evidence>
<feature type="region of interest" description="Disordered" evidence="2">
    <location>
        <begin position="1428"/>
        <end position="1460"/>
    </location>
</feature>
<feature type="compositionally biased region" description="Polar residues" evidence="2">
    <location>
        <begin position="1376"/>
        <end position="1387"/>
    </location>
</feature>
<evidence type="ECO:0000313" key="7">
    <source>
        <dbReference type="Proteomes" id="UP000054097"/>
    </source>
</evidence>
<feature type="region of interest" description="Disordered" evidence="2">
    <location>
        <begin position="267"/>
        <end position="288"/>
    </location>
</feature>
<dbReference type="InterPro" id="IPR036871">
    <property type="entry name" value="PX_dom_sf"/>
</dbReference>
<dbReference type="GO" id="GO:0035091">
    <property type="term" value="F:phosphatidylinositol binding"/>
    <property type="evidence" value="ECO:0007669"/>
    <property type="project" value="InterPro"/>
</dbReference>
<dbReference type="SMART" id="SM00312">
    <property type="entry name" value="PX"/>
    <property type="match status" value="1"/>
</dbReference>
<name>A0A0C3B6A3_SERVB</name>
<feature type="compositionally biased region" description="Low complexity" evidence="2">
    <location>
        <begin position="901"/>
        <end position="913"/>
    </location>
</feature>
<dbReference type="Gene3D" id="3.30.1520.10">
    <property type="entry name" value="Phox-like domain"/>
    <property type="match status" value="1"/>
</dbReference>
<reference evidence="6 7" key="1">
    <citation type="submission" date="2014-04" db="EMBL/GenBank/DDBJ databases">
        <authorList>
            <consortium name="DOE Joint Genome Institute"/>
            <person name="Kuo A."/>
            <person name="Zuccaro A."/>
            <person name="Kohler A."/>
            <person name="Nagy L.G."/>
            <person name="Floudas D."/>
            <person name="Copeland A."/>
            <person name="Barry K.W."/>
            <person name="Cichocki N."/>
            <person name="Veneault-Fourrey C."/>
            <person name="LaButti K."/>
            <person name="Lindquist E.A."/>
            <person name="Lipzen A."/>
            <person name="Lundell T."/>
            <person name="Morin E."/>
            <person name="Murat C."/>
            <person name="Sun H."/>
            <person name="Tunlid A."/>
            <person name="Henrissat B."/>
            <person name="Grigoriev I.V."/>
            <person name="Hibbett D.S."/>
            <person name="Martin F."/>
            <person name="Nordberg H.P."/>
            <person name="Cantor M.N."/>
            <person name="Hua S.X."/>
        </authorList>
    </citation>
    <scope>NUCLEOTIDE SEQUENCE [LARGE SCALE GENOMIC DNA]</scope>
    <source>
        <strain evidence="6 7">MAFF 305830</strain>
    </source>
</reference>
<feature type="compositionally biased region" description="Low complexity" evidence="2">
    <location>
        <begin position="29"/>
        <end position="42"/>
    </location>
</feature>
<feature type="compositionally biased region" description="Basic and acidic residues" evidence="2">
    <location>
        <begin position="126"/>
        <end position="136"/>
    </location>
</feature>
<feature type="compositionally biased region" description="Polar residues" evidence="2">
    <location>
        <begin position="512"/>
        <end position="521"/>
    </location>
</feature>
<evidence type="ECO:0000259" key="5">
    <source>
        <dbReference type="PROSITE" id="PS50238"/>
    </source>
</evidence>
<organism evidence="6 7">
    <name type="scientific">Serendipita vermifera MAFF 305830</name>
    <dbReference type="NCBI Taxonomy" id="933852"/>
    <lineage>
        <taxon>Eukaryota</taxon>
        <taxon>Fungi</taxon>
        <taxon>Dikarya</taxon>
        <taxon>Basidiomycota</taxon>
        <taxon>Agaricomycotina</taxon>
        <taxon>Agaricomycetes</taxon>
        <taxon>Sebacinales</taxon>
        <taxon>Serendipitaceae</taxon>
        <taxon>Serendipita</taxon>
    </lineage>
</organism>
<dbReference type="InterPro" id="IPR050729">
    <property type="entry name" value="Rho-GAP"/>
</dbReference>
<dbReference type="GO" id="GO:0007165">
    <property type="term" value="P:signal transduction"/>
    <property type="evidence" value="ECO:0007669"/>
    <property type="project" value="InterPro"/>
</dbReference>
<dbReference type="HOGENOM" id="CLU_001762_0_0_1"/>
<feature type="region of interest" description="Disordered" evidence="2">
    <location>
        <begin position="1"/>
        <end position="42"/>
    </location>
</feature>
<sequence length="1460" mass="155515">MPTLADEPQHQHHHHHHPHPQRAPPPIPTSTAPVASSSSSISSQPLTVDALLAATPNRDPLLALESLLAERNSLTAQNQQLWKLIEKQKTMYNNATRELDRLRAATDRNGPPVDSLAASTSSGNSRRTEKGEDRIQQRAKLARTNSDDQGVVQKHLAAAQTLAPARSITPARSQELRPNGTSPPPTSLEAKSLAPTNGNTPQRPSRGDSLPNPAPAPINGPESAAAAAAPPAPPVVPLNVQKKSSTTPATNMTPPIVVPTIVSTVEPPSTVTSPATEPPSLPPTATLGVNLVPQRDRRSARESRISLPDEAARYIAAMGDSPLASPGVTNPSAPGVPSSIEQSARDLEFGGSSDSIAADAEATVRGTQTRNAEEDRERTPLATEVSYPAVSERPPVATTGSRPGYVYGANGLGRNGSFDYNEASTPMPTQLTYASQQQQQQQYPPYGAPQPPPRPKLHTQSSGSGGGSSRPSMQQLQNPNGSVVSLPGSQLSSPAEGTPHPASDHSRESRDTYQPSQQSVQAQGFRDAGFYDLGSQAPTQQRTTHYPSPLQSQPPSTPRLRSSQLASTRVRIEGSNIRSNERGKDVLSFLISVHPPPNSHAQNQSSDEWKVEKMYSDVLTLDSTVRNALGRNHAKKLPPLPDAKLFKDNAPAKVDQRRAILEHYLQALLVVPLKETNDICAFFSTGFSRADKAPVMSQGYKEGYLTKRGKNFGGWKTRYFVLQTSVLEYFENRGGTHLGSINIIGSQIGRQQKQASAEDENSYRHAFLIIEQTKKGQVPARHVLCAASDAERDDWVDVLVRSIAPPSGSSYGDESYPQSDSTINDNTPSRPSTSSIAPSELGDGWRGTGPDNGGAGHSPVDRIPGGPQHQSQGMSDAQLAQRILERNAGGPGSTQIGNVAPSTSLPSSLEHSSNQAYQQTRSNSSLGHYTESPKDPRGPSQLPMQETSSPRAKPEKIATRASYHPALSNVKASASSHGPSSASSTLADRDRDDSSAGESTTAGSVLSAGSKKISGPLNAQPIPAGYKFGGNKDSPGADVSPIADRDRKAKSGRFWPTFGKGSGNAHPNSSPHLSTNALSNMPSYGASSRAVFGIPLESSLAVANIANLPAIVFRCIEYLEAKKAAEEEGIYRLSGSSAVIKALKDRFNHDGDVNLLKHDELWDPHAIAGLLKQFLRDLPTSILTRELQQRFLSVVDLMDSNERVNELTHLVSQLPLANYSLLRAMITHLILIVQNSAVNKMTMRNVGIVFSPTLGIPAGILSLMLGEFDRVFNVDGTDGSSDAASSNDHESYAHDGQTPQPKGTSSADRSMGRVGSTGDNRINKRNSMLYNSTDTDRMLGLGSRRLETPEESSDGEVSMPEESDEDTDPEETNSSRQTTSEQTGSGSPPSPAPLISVSYPVTNGDASTTQAHVQGARAVAATRGLQITVGGKGSHRASGLPSSPRPNRYPGSPGHGGMNV</sequence>
<dbReference type="STRING" id="933852.A0A0C3B6A3"/>
<feature type="compositionally biased region" description="Gly residues" evidence="2">
    <location>
        <begin position="844"/>
        <end position="856"/>
    </location>
</feature>
<feature type="compositionally biased region" description="Basic and acidic residues" evidence="2">
    <location>
        <begin position="502"/>
        <end position="511"/>
    </location>
</feature>
<reference evidence="7" key="2">
    <citation type="submission" date="2015-01" db="EMBL/GenBank/DDBJ databases">
        <title>Evolutionary Origins and Diversification of the Mycorrhizal Mutualists.</title>
        <authorList>
            <consortium name="DOE Joint Genome Institute"/>
            <consortium name="Mycorrhizal Genomics Consortium"/>
            <person name="Kohler A."/>
            <person name="Kuo A."/>
            <person name="Nagy L.G."/>
            <person name="Floudas D."/>
            <person name="Copeland A."/>
            <person name="Barry K.W."/>
            <person name="Cichocki N."/>
            <person name="Veneault-Fourrey C."/>
            <person name="LaButti K."/>
            <person name="Lindquist E.A."/>
            <person name="Lipzen A."/>
            <person name="Lundell T."/>
            <person name="Morin E."/>
            <person name="Murat C."/>
            <person name="Riley R."/>
            <person name="Ohm R."/>
            <person name="Sun H."/>
            <person name="Tunlid A."/>
            <person name="Henrissat B."/>
            <person name="Grigoriev I.V."/>
            <person name="Hibbett D.S."/>
            <person name="Martin F."/>
        </authorList>
    </citation>
    <scope>NUCLEOTIDE SEQUENCE [LARGE SCALE GENOMIC DNA]</scope>
    <source>
        <strain evidence="7">MAFF 305830</strain>
    </source>
</reference>
<evidence type="ECO:0000313" key="6">
    <source>
        <dbReference type="EMBL" id="KIM32360.1"/>
    </source>
</evidence>
<dbReference type="OrthoDB" id="185175at2759"/>
<dbReference type="SUPFAM" id="SSF64268">
    <property type="entry name" value="PX domain"/>
    <property type="match status" value="1"/>
</dbReference>
<dbReference type="InterPro" id="IPR001683">
    <property type="entry name" value="PX_dom"/>
</dbReference>
<feature type="region of interest" description="Disordered" evidence="2">
    <location>
        <begin position="103"/>
        <end position="231"/>
    </location>
</feature>
<dbReference type="InterPro" id="IPR008936">
    <property type="entry name" value="Rho_GTPase_activation_prot"/>
</dbReference>
<feature type="compositionally biased region" description="Polar residues" evidence="2">
    <location>
        <begin position="194"/>
        <end position="203"/>
    </location>
</feature>
<feature type="compositionally biased region" description="Polar residues" evidence="2">
    <location>
        <begin position="1065"/>
        <end position="1076"/>
    </location>
</feature>
<evidence type="ECO:0000256" key="1">
    <source>
        <dbReference type="ARBA" id="ARBA00022468"/>
    </source>
</evidence>
<feature type="compositionally biased region" description="Acidic residues" evidence="2">
    <location>
        <begin position="1349"/>
        <end position="1371"/>
    </location>
</feature>
<feature type="compositionally biased region" description="Polar residues" evidence="2">
    <location>
        <begin position="470"/>
        <end position="495"/>
    </location>
</feature>
<feature type="region of interest" description="Disordered" evidence="2">
    <location>
        <begin position="538"/>
        <end position="568"/>
    </location>
</feature>
<evidence type="ECO:0008006" key="8">
    <source>
        <dbReference type="Google" id="ProtNLM"/>
    </source>
</evidence>
<dbReference type="PANTHER" id="PTHR23176">
    <property type="entry name" value="RHO/RAC/CDC GTPASE-ACTIVATING PROTEIN"/>
    <property type="match status" value="1"/>
</dbReference>
<proteinExistence type="predicted"/>
<feature type="domain" description="PX" evidence="4">
    <location>
        <begin position="567"/>
        <end position="690"/>
    </location>
</feature>
<dbReference type="GO" id="GO:0005096">
    <property type="term" value="F:GTPase activator activity"/>
    <property type="evidence" value="ECO:0007669"/>
    <property type="project" value="UniProtKB-KW"/>
</dbReference>
<feature type="region of interest" description="Disordered" evidence="2">
    <location>
        <begin position="803"/>
        <end position="956"/>
    </location>
</feature>
<gene>
    <name evidence="6" type="ORF">M408DRAFT_326955</name>
</gene>
<feature type="compositionally biased region" description="Polar residues" evidence="2">
    <location>
        <begin position="422"/>
        <end position="435"/>
    </location>
</feature>
<protein>
    <recommendedName>
        <fullName evidence="8">RhoGAP-domain-containing protein</fullName>
    </recommendedName>
</protein>
<feature type="compositionally biased region" description="Polar residues" evidence="2">
    <location>
        <begin position="1317"/>
        <end position="1333"/>
    </location>
</feature>
<dbReference type="EMBL" id="KN824280">
    <property type="protein sequence ID" value="KIM32360.1"/>
    <property type="molecule type" value="Genomic_DNA"/>
</dbReference>
<dbReference type="Gene3D" id="1.10.555.10">
    <property type="entry name" value="Rho GTPase activation protein"/>
    <property type="match status" value="1"/>
</dbReference>
<feature type="region of interest" description="Disordered" evidence="2">
    <location>
        <begin position="1278"/>
        <end position="1413"/>
    </location>
</feature>
<feature type="domain" description="PH" evidence="3">
    <location>
        <begin position="698"/>
        <end position="804"/>
    </location>
</feature>